<dbReference type="GO" id="GO:0005524">
    <property type="term" value="F:ATP binding"/>
    <property type="evidence" value="ECO:0007669"/>
    <property type="project" value="InterPro"/>
</dbReference>
<keyword evidence="1" id="KW-0963">Cytoplasm</keyword>
<dbReference type="PROSITE" id="PS51192">
    <property type="entry name" value="HELICASE_ATP_BIND_1"/>
    <property type="match status" value="1"/>
</dbReference>
<dbReference type="PROSITE" id="PS51196">
    <property type="entry name" value="SECA_MOTOR_DEAD"/>
    <property type="match status" value="1"/>
</dbReference>
<comment type="caution">
    <text evidence="8">The sequence shown here is derived from an EMBL/GenBank/DDBJ whole genome shotgun (WGS) entry which is preliminary data.</text>
</comment>
<evidence type="ECO:0000256" key="4">
    <source>
        <dbReference type="SAM" id="MobiDB-lite"/>
    </source>
</evidence>
<keyword evidence="2" id="KW-0813">Transport</keyword>
<dbReference type="SMART" id="SM00957">
    <property type="entry name" value="SecA_DEAD"/>
    <property type="match status" value="1"/>
</dbReference>
<dbReference type="Pfam" id="PF01043">
    <property type="entry name" value="SecA_PP_bind"/>
    <property type="match status" value="1"/>
</dbReference>
<proteinExistence type="predicted"/>
<dbReference type="SUPFAM" id="SSF52540">
    <property type="entry name" value="P-loop containing nucleoside triphosphate hydrolases"/>
    <property type="match status" value="2"/>
</dbReference>
<feature type="domain" description="SecA family profile" evidence="7">
    <location>
        <begin position="1914"/>
        <end position="2657"/>
    </location>
</feature>
<feature type="domain" description="Helicase C-terminal" evidence="6">
    <location>
        <begin position="2510"/>
        <end position="2672"/>
    </location>
</feature>
<dbReference type="InterPro" id="IPR014001">
    <property type="entry name" value="Helicase_ATP-bd"/>
</dbReference>
<dbReference type="Gene3D" id="3.40.50.300">
    <property type="entry name" value="P-loop containing nucleotide triphosphate hydrolases"/>
    <property type="match status" value="2"/>
</dbReference>
<dbReference type="GO" id="GO:0006605">
    <property type="term" value="P:protein targeting"/>
    <property type="evidence" value="ECO:0007669"/>
    <property type="project" value="InterPro"/>
</dbReference>
<dbReference type="SUPFAM" id="SSF48371">
    <property type="entry name" value="ARM repeat"/>
    <property type="match status" value="1"/>
</dbReference>
<dbReference type="OrthoDB" id="7553586at2759"/>
<dbReference type="InterPro" id="IPR016024">
    <property type="entry name" value="ARM-type_fold"/>
</dbReference>
<keyword evidence="3" id="KW-0811">Translocation</keyword>
<dbReference type="STRING" id="158441.A0A226CXW1"/>
<evidence type="ECO:0000259" key="7">
    <source>
        <dbReference type="PROSITE" id="PS51196"/>
    </source>
</evidence>
<dbReference type="InterPro" id="IPR014018">
    <property type="entry name" value="SecA_motor_DEAD"/>
</dbReference>
<dbReference type="PANTHER" id="PTHR30612:SF0">
    <property type="entry name" value="CHLOROPLAST PROTEIN-TRANSPORTING ATPASE"/>
    <property type="match status" value="1"/>
</dbReference>
<organism evidence="8 9">
    <name type="scientific">Folsomia candida</name>
    <name type="common">Springtail</name>
    <dbReference type="NCBI Taxonomy" id="158441"/>
    <lineage>
        <taxon>Eukaryota</taxon>
        <taxon>Metazoa</taxon>
        <taxon>Ecdysozoa</taxon>
        <taxon>Arthropoda</taxon>
        <taxon>Hexapoda</taxon>
        <taxon>Collembola</taxon>
        <taxon>Entomobryomorpha</taxon>
        <taxon>Isotomoidea</taxon>
        <taxon>Isotomidae</taxon>
        <taxon>Proisotominae</taxon>
        <taxon>Folsomia</taxon>
    </lineage>
</organism>
<dbReference type="Pfam" id="PF07517">
    <property type="entry name" value="SecA_DEAD"/>
    <property type="match status" value="1"/>
</dbReference>
<dbReference type="InterPro" id="IPR011130">
    <property type="entry name" value="SecA_preprotein_X-link_dom"/>
</dbReference>
<gene>
    <name evidence="8" type="ORF">Fcan01_27393</name>
</gene>
<dbReference type="InterPro" id="IPR011115">
    <property type="entry name" value="SecA_DEAD"/>
</dbReference>
<dbReference type="PANTHER" id="PTHR30612">
    <property type="entry name" value="SECA INNER MEMBRANE COMPONENT OF SEC PROTEIN SECRETION SYSTEM"/>
    <property type="match status" value="1"/>
</dbReference>
<dbReference type="GO" id="GO:0017038">
    <property type="term" value="P:protein import"/>
    <property type="evidence" value="ECO:0007669"/>
    <property type="project" value="InterPro"/>
</dbReference>
<evidence type="ECO:0000256" key="3">
    <source>
        <dbReference type="ARBA" id="ARBA00023010"/>
    </source>
</evidence>
<dbReference type="InterPro" id="IPR036670">
    <property type="entry name" value="SecA_X-link_sf"/>
</dbReference>
<evidence type="ECO:0000259" key="6">
    <source>
        <dbReference type="PROSITE" id="PS51194"/>
    </source>
</evidence>
<dbReference type="InterPro" id="IPR000185">
    <property type="entry name" value="SecA"/>
</dbReference>
<dbReference type="Gene3D" id="3.90.1440.10">
    <property type="entry name" value="SecA, preprotein cross-linking domain"/>
    <property type="match status" value="1"/>
</dbReference>
<keyword evidence="9" id="KW-1185">Reference proteome</keyword>
<dbReference type="SUPFAM" id="SSF81767">
    <property type="entry name" value="Pre-protein crosslinking domain of SecA"/>
    <property type="match status" value="1"/>
</dbReference>
<dbReference type="EMBL" id="LNIX01000052">
    <property type="protein sequence ID" value="OXA37819.1"/>
    <property type="molecule type" value="Genomic_DNA"/>
</dbReference>
<dbReference type="PRINTS" id="PR00906">
    <property type="entry name" value="SECA"/>
</dbReference>
<dbReference type="Proteomes" id="UP000198287">
    <property type="component" value="Unassembled WGS sequence"/>
</dbReference>
<dbReference type="InterPro" id="IPR027417">
    <property type="entry name" value="P-loop_NTPase"/>
</dbReference>
<sequence length="4212" mass="474183">MGASTSSLPDPLDDPDKIHQELVRRYSDFKGFQKLVDNLTEIRYLCRLRGLPKEFDIPLFDKLNKSSPRDKVILAQIIKYANQHNPTFSKLEKLLELLKSLKNPDESNDETELQLQTELCLILCRKFDKANVDPGFLQCLQHLVKQSSSKLSQNARSEFSEFLEQYRTPGCEYEGVTTEAKRSSLLQDKIGERKEHQIFDKFATPGGLKKISTPTNQVKAHAVKVQQQTTSRTQESSSEETSLTQLNLANALNARAKTIQHSFQREVLPSIEESKSGSDTYFYRTTYYEVENLRDLAKGGKTISNDDQTYLYNKIEGAHVTLSYRSTVLLLLSEALYHISQRQRIKKDHFRVFLKSMGKDQESEYNLYVLKTVQRCVVRDSSYFSTETQNCLKAHLRLDKCTKAQKDLIFEIFSQMSNSSEAAKEIFQIAMDKLKDSCVGEKEMESALKYVSLQSLSENQVEALFDSEVVEAIGKICITEDYYHEDIDLDKRSQFLEILENYVDHNSTPGLPFDFLAELLDYEKGQDDGGFQLTVVRLVIKSLANFKLDDDYDQDEYKEILGEMALIKFCDQTAKVMTVSYLHDASENQYINHVQTLAPLLLEEDKAVLPENNYGDGNEEELPNGDFLSAIVASTILNCWKIEADTTQEELEAEDNQDEIEVEDSQDEVDGDENLDEIEAEENQDEIDEKNNHDEIATVLPTLLKSLETGRDVQTRIRCSKLLHCLAVERYLQVNELKSLDSLTADSVGDVRLHCKCAVTLGSAKLAKASESPIDSELLAMVVSHFSLDQQLLDGVDFAGQINHGVMCIVKLEANKPNTEFEKEIWDLIKLLSLPGNEKYIKDALEILEDYSKLGKNRVIPSNVLDRIELYLDGKNGNPSSETIFCNVIANGEPTSEKVLGHFCSKMVSLSGSEHKILYSLLMKGNDNQDLPSKVFSMLWLDTCFLRLNDNPRDKKIWTEVETLLGNGAPCSSLGFTTFSEFHCKRNLESYLSCLTSISEYGNSLPKDVMRNVSTICCSSVLTFREQLPKIARLCSSLLRNNQELPDDAGDLLVKEFEEGRNADKTGWNEVLAFILLLVERKYPVSDKTVDKLVKNFDKFIKTDRQEETSSLLAALVSSVKFNGGKTSLLPSFFKVFTLPQNQQHLVSLAIEGISHILRNSSEKIYLEDNQLNQLIESLHYLDPLGEAFQDVNLFLQGDTPLGKEQRQTLALANLLAIQDQFTFIHELWSKVKSDEGFTSVFENRTIFRLLNSSSRMTLEEAEKILEIIFIWIDTVVDDLSPENLSLMEDTVTRIVRVFADFSYFPKIQELTRKILVRNFFIEKNPNYFGEKSIQMLEQTYPASKFVLSHLNHKISDRTKFLIRLEHLSEAGEAEVKQILEEIKQKLICGFKADDDTIQFLIQKSDQFPEIRDLFCKVLASLLIQGEVHHDLEIKAGECLLDGIQEESQLTWEVLQVFSRILKSTKDTNKLDKMADLLLDKFRHSINYHERQGILNCLSILAQRQNLPEAGWGVLKANLYSDDSTIRRMAFKSLSSKYCQTPSDLQTFSQITSKKMLESGKLIHGGEAFDIFGKCCEGNLKPAEMSIFITLSSVNNFDHGVFSSQPSQWVKELILLDLVWGIVDPENNPQKIIMLETLDKLGNKLGWEKESTHDALFWLRDEAKSNYLTDAEFLNVVEQLLILDPKVIDTYYGMRYMHWKPKMEEAVIQMQLDEKCGIFENSHHLTSRLISKLGYNFTLQLLNKITGKIGDPRVLEKLSELLTENSANLSKLRVGQWGNCESEVELLKTAERETLILFFRGRVSLSRQDLNRGCGYIVKLHKDGAPFDKLMRLLKIRERFDAREGEALLQVLRLLVDYDSCAKLNVEQLLSQTPWKDWVTELNRQIISTSFRPGSSLKSSEEVLSELVTCDGQPQLQDLAEFSDTIKKIQSGEFTSKCCPSISLQIVDWEREEIKGWATEVKSRFAQGTQLTDDKFCLEAVAVCKRAFHLHSNFHLTNVQILSIYCGVNKGLKGALLQIATGSGKSTIVAILAVINALRQLTIDVYTSSPVLAERDAKSWSEFFSVFGLSCSHNGDTGLYITGFKACYEADIVYGEISQFQFDILRHSYSNLGTMGQRTTQFAIVDEVDSLLVDDMSKLARLSSPLPGADLLQIIYHLVWHRMLTIEKKLFTVGTNIYYVEGYIISGEGGIPKLLFTDASTGNTMEVEDLVGYIQNGRELGKAGIHIVRDIDSFIKDHLHNYVEEVVGFQKKKEKDHGSKKIPPVVKVPQHLRRFVSSQIPKWVDNCILAFNYMENVHYVVEDGQILPVDYLTTGIVQGSTSWSDGLHQFLQLKHDLRLTSETCTTNFLSNMSLFRRYIQSHDAGQGVEFRGSNIVGLTGTLGSTTTREILSSLYNCKCQNIPLTHYQRYAQYPDIMVPTKEMWLGEIVTSVKSQIARFENVPIKDALINHSMHNSIDEFKISNPFGTEETLHQLKDSSKKIRVCKKAFFETCIILEIHYLGLFTRPKSNILDQTDITKKRGALLICETIHDAKKIHDAVRKYCPMNNGIRLYTRNNSDQERQIEKILPGQVFIATNLAGRGTDINTREIEPYGGLHVCLTFLPNNVRVEEQAFGRTSRQGNYGSGQLISTLPLTNLGQSATEMRELRDVADDHRLTSFLEESLPLVEAKDECFTRFCKLLLQIRMIFRRERESLLGAVGRVGATLLLGKDADELEEDLDFLQHPQQLSVLSVLELNLLQAVEERWALFLRQMEDGSIPPTSGIDYYTFFELLVKRDFCMRAGSDHCKVIKSPYYHIAIGNDYMLKDGKAHSYISEAKRHYVTAARLDLDFCSGALLGLGNALLKGTIGLILSDRHESNYKSKAIKYYKDALTQIQTEISDLSTAQILLRNRHADENSGLEQQLTTKMNILGSISNSVDAAMSQTKRSLRPIHILGKSAKGENQFFNHFSANFADSTKETCKENLHQFSKEIEEFTLKFEGLTLSQDSGAVDQAVNTIQATHQLWSRVQLECGPLGWDKLLELTCEDILVHDLTTNEAILTLQGWDERRSYAVTRFFIGDNVRVDLLEILKTGVKKVKEKITVPDAIEFLESIPTDNQSRFWNLVCRQGNEENYKIFKKQEMDLEIQDLSISEVLELLPNMTSELSSISVCSEVAEKLEFTLPDGVAATTLDFLDNGNRISYLCGINKPPDTTTLIRRETVFTFDTKTKLARRIEQAEWIINKISKMEETVKQASPAKVTPCYSTLKLHDILTNQTLLKDSFKSGVVTIKNLGGNLVNLPNTSGVIQQLREISLEFNLSIPNLSLSKAKEVIEKARIEQEDMELRKVKTIFELFLAGGDKFPGQELSETASRGLLLLFEFSEKSPIPWFSIACLGVIAAAQIACGGLLIATGFGATVGMSLITEGSADIFTAYRAYSNRQFSWKDYGTQKAVSLTISVISMGLSSLKDAAQGATLVVESVGKEAAEQAGKSLIMEGTKQTLNTTIKVAGDNLRSLAVQQICVGVGEAALREVGNYGMDQLGKFAMSSLRPQIIDKVETDVTNGFFTNSELQRLSKLLYAVDKKMLESKILATLAEMTAGSVWAKYWQSVGLPLVRGVLSNSRHWLANLAAQAVRFTTVLNGIKEIGYAMMTFCSEVLKRLMKIDLSPTKLLQLYAGLSPEDAAEVGDHVEISVTEHSTKFIMTSTLSWGTTDEKASVSAFFHKINKSQDSRFELENISMTLKTVVDSLSDHIIRISESQLIAPVSSYLVGKAVSSVSEWAQENFIVDAKESVEGEPMQNTVAGQIQANAKQFTIAWMQRENFAELLNMLKEGGDSDSNVDISRLPDSVKLMASEILIGGPADANILLALGTKHGLNLRIVGPDYVPTEEDRASGASILVFNKGEVDPLTGQVGVGHYDIMDTKSGGISKVVVPDGSSDCGYEALNQLLGGSTDPNQLRREGAATVINNAEAFERIAGRNEWISSRYPSDTTSNLFIGAGEDLRKSVKVEDGSDKTLNEDEPGPDSVVNKEESKFAEIERKNLVNDVANKIRVDTVEGVIILPGVGTKPSPAIREEVKNQAQSFALLDDKIQPEKFIAGHVYPEKVGRGDGSNGLNIEPMTKSLNSVYSWYFENQLKTLDKLFPGQPLYLEYKPEMEFRNEMLHNMKIKIGIQDQAAPEVKQAFNEIFENVKKNQQPVYRKEGDTFTTTMYHNPRGKADFYEKQGKQYRPAGG</sequence>
<accession>A0A226CXW1</accession>
<evidence type="ECO:0000256" key="2">
    <source>
        <dbReference type="ARBA" id="ARBA00022927"/>
    </source>
</evidence>
<keyword evidence="2" id="KW-0653">Protein transport</keyword>
<protein>
    <submittedName>
        <fullName evidence="8">Protein translocase subunit SecA</fullName>
    </submittedName>
</protein>
<feature type="domain" description="Helicase ATP-binding" evidence="5">
    <location>
        <begin position="2006"/>
        <end position="2218"/>
    </location>
</feature>
<dbReference type="InterPro" id="IPR001650">
    <property type="entry name" value="Helicase_C-like"/>
</dbReference>
<feature type="region of interest" description="Disordered" evidence="4">
    <location>
        <begin position="649"/>
        <end position="670"/>
    </location>
</feature>
<name>A0A226CXW1_FOLCA</name>
<dbReference type="GO" id="GO:0006886">
    <property type="term" value="P:intracellular protein transport"/>
    <property type="evidence" value="ECO:0007669"/>
    <property type="project" value="InterPro"/>
</dbReference>
<evidence type="ECO:0000259" key="5">
    <source>
        <dbReference type="PROSITE" id="PS51192"/>
    </source>
</evidence>
<evidence type="ECO:0000313" key="8">
    <source>
        <dbReference type="EMBL" id="OXA37819.1"/>
    </source>
</evidence>
<evidence type="ECO:0000313" key="9">
    <source>
        <dbReference type="Proteomes" id="UP000198287"/>
    </source>
</evidence>
<reference evidence="8 9" key="1">
    <citation type="submission" date="2015-12" db="EMBL/GenBank/DDBJ databases">
        <title>The genome of Folsomia candida.</title>
        <authorList>
            <person name="Faddeeva A."/>
            <person name="Derks M.F."/>
            <person name="Anvar Y."/>
            <person name="Smit S."/>
            <person name="Van Straalen N."/>
            <person name="Roelofs D."/>
        </authorList>
    </citation>
    <scope>NUCLEOTIDE SEQUENCE [LARGE SCALE GENOMIC DNA]</scope>
    <source>
        <strain evidence="8 9">VU population</strain>
        <tissue evidence="8">Whole body</tissue>
    </source>
</reference>
<dbReference type="PROSITE" id="PS51194">
    <property type="entry name" value="HELICASE_CTER"/>
    <property type="match status" value="1"/>
</dbReference>
<evidence type="ECO:0000256" key="1">
    <source>
        <dbReference type="ARBA" id="ARBA00022490"/>
    </source>
</evidence>
<dbReference type="GO" id="GO:0016020">
    <property type="term" value="C:membrane"/>
    <property type="evidence" value="ECO:0007669"/>
    <property type="project" value="InterPro"/>
</dbReference>